<accession>A0A835DQM3</accession>
<keyword evidence="3 5" id="KW-0560">Oxidoreductase</keyword>
<evidence type="ECO:0000313" key="6">
    <source>
        <dbReference type="EMBL" id="KAF8412291.1"/>
    </source>
</evidence>
<proteinExistence type="inferred from homology"/>
<dbReference type="Pfam" id="PF00106">
    <property type="entry name" value="adh_short"/>
    <property type="match status" value="1"/>
</dbReference>
<keyword evidence="7" id="KW-1185">Reference proteome</keyword>
<dbReference type="InterPro" id="IPR045313">
    <property type="entry name" value="CBR1-like"/>
</dbReference>
<dbReference type="GO" id="GO:0016020">
    <property type="term" value="C:membrane"/>
    <property type="evidence" value="ECO:0007669"/>
    <property type="project" value="TreeGrafter"/>
</dbReference>
<dbReference type="EMBL" id="JABCRI010000001">
    <property type="protein sequence ID" value="KAF8412291.1"/>
    <property type="molecule type" value="Genomic_DNA"/>
</dbReference>
<dbReference type="InterPro" id="IPR036291">
    <property type="entry name" value="NAD(P)-bd_dom_sf"/>
</dbReference>
<comment type="caution">
    <text evidence="6">The sequence shown here is derived from an EMBL/GenBank/DDBJ whole genome shotgun (WGS) entry which is preliminary data.</text>
</comment>
<evidence type="ECO:0000256" key="5">
    <source>
        <dbReference type="RuleBase" id="RU369024"/>
    </source>
</evidence>
<dbReference type="PANTHER" id="PTHR43490:SF98">
    <property type="entry name" value="OS02G0640600 PROTEIN"/>
    <property type="match status" value="1"/>
</dbReference>
<keyword evidence="2 5" id="KW-0521">NADP</keyword>
<evidence type="ECO:0000256" key="1">
    <source>
        <dbReference type="ARBA" id="ARBA00006484"/>
    </source>
</evidence>
<dbReference type="Proteomes" id="UP000655225">
    <property type="component" value="Unassembled WGS sequence"/>
</dbReference>
<dbReference type="PANTHER" id="PTHR43490">
    <property type="entry name" value="(+)-NEOMENTHOL DEHYDROGENASE"/>
    <property type="match status" value="1"/>
</dbReference>
<evidence type="ECO:0000256" key="3">
    <source>
        <dbReference type="ARBA" id="ARBA00023002"/>
    </source>
</evidence>
<dbReference type="PROSITE" id="PS00061">
    <property type="entry name" value="ADH_SHORT"/>
    <property type="match status" value="1"/>
</dbReference>
<dbReference type="Gene3D" id="3.40.50.720">
    <property type="entry name" value="NAD(P)-binding Rossmann-like Domain"/>
    <property type="match status" value="1"/>
</dbReference>
<dbReference type="CDD" id="cd05324">
    <property type="entry name" value="carb_red_PTCR-like_SDR_c"/>
    <property type="match status" value="1"/>
</dbReference>
<dbReference type="InterPro" id="IPR020904">
    <property type="entry name" value="Sc_DH/Rdtase_CS"/>
</dbReference>
<name>A0A835DQM3_TETSI</name>
<evidence type="ECO:0000313" key="7">
    <source>
        <dbReference type="Proteomes" id="UP000655225"/>
    </source>
</evidence>
<protein>
    <recommendedName>
        <fullName evidence="5">Short-chain dehydrogenase/reductase</fullName>
        <ecNumber evidence="5">1.1.1.-</ecNumber>
    </recommendedName>
</protein>
<dbReference type="SUPFAM" id="SSF51735">
    <property type="entry name" value="NAD(P)-binding Rossmann-fold domains"/>
    <property type="match status" value="1"/>
</dbReference>
<dbReference type="InterPro" id="IPR002347">
    <property type="entry name" value="SDR_fam"/>
</dbReference>
<evidence type="ECO:0000256" key="4">
    <source>
        <dbReference type="RuleBase" id="RU000363"/>
    </source>
</evidence>
<reference evidence="6 7" key="1">
    <citation type="submission" date="2020-04" db="EMBL/GenBank/DDBJ databases">
        <title>Plant Genome Project.</title>
        <authorList>
            <person name="Zhang R.-G."/>
        </authorList>
    </citation>
    <scope>NUCLEOTIDE SEQUENCE [LARGE SCALE GENOMIC DNA]</scope>
    <source>
        <strain evidence="6">YNK0</strain>
        <tissue evidence="6">Leaf</tissue>
    </source>
</reference>
<organism evidence="6 7">
    <name type="scientific">Tetracentron sinense</name>
    <name type="common">Spur-leaf</name>
    <dbReference type="NCBI Taxonomy" id="13715"/>
    <lineage>
        <taxon>Eukaryota</taxon>
        <taxon>Viridiplantae</taxon>
        <taxon>Streptophyta</taxon>
        <taxon>Embryophyta</taxon>
        <taxon>Tracheophyta</taxon>
        <taxon>Spermatophyta</taxon>
        <taxon>Magnoliopsida</taxon>
        <taxon>Trochodendrales</taxon>
        <taxon>Trochodendraceae</taxon>
        <taxon>Tetracentron</taxon>
    </lineage>
</organism>
<dbReference type="PRINTS" id="PR00081">
    <property type="entry name" value="GDHRDH"/>
</dbReference>
<dbReference type="OrthoDB" id="1933717at2759"/>
<dbReference type="PRINTS" id="PR00080">
    <property type="entry name" value="SDRFAMILY"/>
</dbReference>
<dbReference type="FunFam" id="3.40.50.720:FF:000312">
    <property type="entry name" value="(+)-neomenthol dehydrogenase"/>
    <property type="match status" value="1"/>
</dbReference>
<dbReference type="GO" id="GO:0016616">
    <property type="term" value="F:oxidoreductase activity, acting on the CH-OH group of donors, NAD or NADP as acceptor"/>
    <property type="evidence" value="ECO:0007669"/>
    <property type="project" value="InterPro"/>
</dbReference>
<dbReference type="OMA" id="MLTTQYA"/>
<sequence length="303" mass="33259">MAETTKSPAAKKCAVVTGANKGIGLEICRQLASNGIMVVLTARDEKRGIQAVENLKGSGVSDVFFHRLDVMNPSSIASLKDFIRTHFGKLDILVNNAAINGIIIDTDAVRALKTATDELKGEDINWNDISTQTYELAEECLKTNYYGTKRVTEALIPLLQLSNSARIINVSASIIKIQKISNEKAKVLSDVDGLTEERVNEMLNGFLKDFKENLLEIKGWPSPLSAYTVSKVAINGYTRILAKKFPTFCINCVCPGYVKSDFNYFTGYLTVEEGAESPVRLALLPDGGPSGLFFIRKEESSYD</sequence>
<comment type="similarity">
    <text evidence="1 4">Belongs to the short-chain dehydrogenases/reductases (SDR) family.</text>
</comment>
<gene>
    <name evidence="6" type="ORF">HHK36_000252</name>
</gene>
<evidence type="ECO:0000256" key="2">
    <source>
        <dbReference type="ARBA" id="ARBA00022857"/>
    </source>
</evidence>
<dbReference type="EC" id="1.1.1.-" evidence="5"/>
<dbReference type="AlphaFoldDB" id="A0A835DQM3"/>